<accession>A0A1M2VG80</accession>
<evidence type="ECO:0000259" key="2">
    <source>
        <dbReference type="PROSITE" id="PS50181"/>
    </source>
</evidence>
<protein>
    <recommendedName>
        <fullName evidence="2">F-box domain-containing protein</fullName>
    </recommendedName>
</protein>
<dbReference type="AlphaFoldDB" id="A0A1M2VG80"/>
<dbReference type="EMBL" id="MNAD01001302">
    <property type="protein sequence ID" value="OJT06566.1"/>
    <property type="molecule type" value="Genomic_DNA"/>
</dbReference>
<dbReference type="STRING" id="154538.A0A1M2VG80"/>
<name>A0A1M2VG80_TRAPU</name>
<organism evidence="3 4">
    <name type="scientific">Trametes pubescens</name>
    <name type="common">White-rot fungus</name>
    <dbReference type="NCBI Taxonomy" id="154538"/>
    <lineage>
        <taxon>Eukaryota</taxon>
        <taxon>Fungi</taxon>
        <taxon>Dikarya</taxon>
        <taxon>Basidiomycota</taxon>
        <taxon>Agaricomycotina</taxon>
        <taxon>Agaricomycetes</taxon>
        <taxon>Polyporales</taxon>
        <taxon>Polyporaceae</taxon>
        <taxon>Trametes</taxon>
    </lineage>
</organism>
<sequence length="707" mass="80307">MPSHLTAKASSTTVAQFMSKPLVAPFKNLPCDIFMIIVEYLTPKDLLQLYRSNKAMREYLGRSGKHEWRCAWKNEPDLPPCPPWLTEPQFAALCFDDHCQNCLQPDLNGAGLVWKLNARYCFACMSTQLTINNPLEGLPRGSYLEEFIDKPYLCVPYTSRQVVINGWQIMRNHFHIPHITRLHRDILAASDGPGGDAELNERRLSVMRKWEAQLREHSVHAERYTIWQTAREERIRAQRLLAKQQRRKAIFARIQALGYALEIKYLGREFQALEGGILAVFDKVDPLTEDDWAVISPTVIAFFDQRRALRQRHEHIAEIYGRMTNLTRALDEYRGTHHDEIWPHPVDICGDPALVSVFSLPTAAWFPYEIFPQLLPAWIQVWRKRREDILFSMLARDAPSIWRSTEYVSHPGDLPSDTPPLGPAPPTLFSSGSSDEPLQLPSSVFARFYCVVCRTVISHGVAMTHRCCYRHDADRLKESNPSPWLDGKFHPASANAFEAACAKKFGGNLGWSPLCLRPCAAMISDLLVTLGVDLKSPRPDVGRIDNMHVACSSCRRENALLVMGWQRAVEHAFQTHDGAGLRWTTVPPAISYPVQCIEQARWKLTEEEMSKLPTWRCLHCSFPEALSSLTPQQLKPHMNICHNIANPVHNQDYLETPGRAEYMHPTILVVASELRGAGLNTVFQEGDTFGWEQRVGFLAYTSLAGVP</sequence>
<evidence type="ECO:0000313" key="4">
    <source>
        <dbReference type="Proteomes" id="UP000184267"/>
    </source>
</evidence>
<dbReference type="Proteomes" id="UP000184267">
    <property type="component" value="Unassembled WGS sequence"/>
</dbReference>
<dbReference type="InterPro" id="IPR036047">
    <property type="entry name" value="F-box-like_dom_sf"/>
</dbReference>
<gene>
    <name evidence="3" type="ORF">TRAPUB_2581</name>
</gene>
<feature type="domain" description="F-box" evidence="2">
    <location>
        <begin position="23"/>
        <end position="71"/>
    </location>
</feature>
<dbReference type="OrthoDB" id="2755057at2759"/>
<keyword evidence="4" id="KW-1185">Reference proteome</keyword>
<feature type="region of interest" description="Disordered" evidence="1">
    <location>
        <begin position="411"/>
        <end position="435"/>
    </location>
</feature>
<feature type="compositionally biased region" description="Pro residues" evidence="1">
    <location>
        <begin position="417"/>
        <end position="426"/>
    </location>
</feature>
<evidence type="ECO:0000256" key="1">
    <source>
        <dbReference type="SAM" id="MobiDB-lite"/>
    </source>
</evidence>
<reference evidence="3 4" key="1">
    <citation type="submission" date="2016-10" db="EMBL/GenBank/DDBJ databases">
        <title>Genome sequence of the basidiomycete white-rot fungus Trametes pubescens.</title>
        <authorList>
            <person name="Makela M.R."/>
            <person name="Granchi Z."/>
            <person name="Peng M."/>
            <person name="De Vries R.P."/>
            <person name="Grigoriev I."/>
            <person name="Riley R."/>
            <person name="Hilden K."/>
        </authorList>
    </citation>
    <scope>NUCLEOTIDE SEQUENCE [LARGE SCALE GENOMIC DNA]</scope>
    <source>
        <strain evidence="3 4">FBCC735</strain>
    </source>
</reference>
<evidence type="ECO:0000313" key="3">
    <source>
        <dbReference type="EMBL" id="OJT06566.1"/>
    </source>
</evidence>
<dbReference type="InterPro" id="IPR001810">
    <property type="entry name" value="F-box_dom"/>
</dbReference>
<proteinExistence type="predicted"/>
<dbReference type="SUPFAM" id="SSF81383">
    <property type="entry name" value="F-box domain"/>
    <property type="match status" value="1"/>
</dbReference>
<dbReference type="PROSITE" id="PS50181">
    <property type="entry name" value="FBOX"/>
    <property type="match status" value="1"/>
</dbReference>
<comment type="caution">
    <text evidence="3">The sequence shown here is derived from an EMBL/GenBank/DDBJ whole genome shotgun (WGS) entry which is preliminary data.</text>
</comment>